<dbReference type="AlphaFoldDB" id="A0AAV4ERN9"/>
<organism evidence="1 2">
    <name type="scientific">Elysia marginata</name>
    <dbReference type="NCBI Taxonomy" id="1093978"/>
    <lineage>
        <taxon>Eukaryota</taxon>
        <taxon>Metazoa</taxon>
        <taxon>Spiralia</taxon>
        <taxon>Lophotrochozoa</taxon>
        <taxon>Mollusca</taxon>
        <taxon>Gastropoda</taxon>
        <taxon>Heterobranchia</taxon>
        <taxon>Euthyneura</taxon>
        <taxon>Panpulmonata</taxon>
        <taxon>Sacoglossa</taxon>
        <taxon>Placobranchoidea</taxon>
        <taxon>Plakobranchidae</taxon>
        <taxon>Elysia</taxon>
    </lineage>
</organism>
<sequence length="101" mass="11135">MERFQDCTAFKSTLKSLEDDWNKQELLIVRCPTLAEVAVSNCSRILQTPASTSGVEPIKSRYSCHAQRDKCGGQSDSSVATRRNDEAITYLAARACSQAFA</sequence>
<gene>
    <name evidence="1" type="ORF">ElyMa_000164800</name>
</gene>
<dbReference type="Proteomes" id="UP000762676">
    <property type="component" value="Unassembled WGS sequence"/>
</dbReference>
<evidence type="ECO:0000313" key="1">
    <source>
        <dbReference type="EMBL" id="GFR63818.1"/>
    </source>
</evidence>
<comment type="caution">
    <text evidence="1">The sequence shown here is derived from an EMBL/GenBank/DDBJ whole genome shotgun (WGS) entry which is preliminary data.</text>
</comment>
<proteinExistence type="predicted"/>
<evidence type="ECO:0000313" key="2">
    <source>
        <dbReference type="Proteomes" id="UP000762676"/>
    </source>
</evidence>
<dbReference type="EMBL" id="BMAT01000312">
    <property type="protein sequence ID" value="GFR63818.1"/>
    <property type="molecule type" value="Genomic_DNA"/>
</dbReference>
<reference evidence="1 2" key="1">
    <citation type="journal article" date="2021" name="Elife">
        <title>Chloroplast acquisition without the gene transfer in kleptoplastic sea slugs, Plakobranchus ocellatus.</title>
        <authorList>
            <person name="Maeda T."/>
            <person name="Takahashi S."/>
            <person name="Yoshida T."/>
            <person name="Shimamura S."/>
            <person name="Takaki Y."/>
            <person name="Nagai Y."/>
            <person name="Toyoda A."/>
            <person name="Suzuki Y."/>
            <person name="Arimoto A."/>
            <person name="Ishii H."/>
            <person name="Satoh N."/>
            <person name="Nishiyama T."/>
            <person name="Hasebe M."/>
            <person name="Maruyama T."/>
            <person name="Minagawa J."/>
            <person name="Obokata J."/>
            <person name="Shigenobu S."/>
        </authorList>
    </citation>
    <scope>NUCLEOTIDE SEQUENCE [LARGE SCALE GENOMIC DNA]</scope>
</reference>
<name>A0AAV4ERN9_9GAST</name>
<protein>
    <submittedName>
        <fullName evidence="1">Uncharacterized protein</fullName>
    </submittedName>
</protein>
<keyword evidence="2" id="KW-1185">Reference proteome</keyword>
<accession>A0AAV4ERN9</accession>